<name>A0AAD7INJ1_9AGAR</name>
<evidence type="ECO:0000313" key="14">
    <source>
        <dbReference type="Proteomes" id="UP001215280"/>
    </source>
</evidence>
<keyword evidence="12" id="KW-0479">Metal-binding</keyword>
<dbReference type="PANTHER" id="PTHR16222">
    <property type="entry name" value="ADP-RIBOSYLGLYCOHYDROLASE"/>
    <property type="match status" value="1"/>
</dbReference>
<protein>
    <recommendedName>
        <fullName evidence="4">ADP-ribosylhydrolase ARH3</fullName>
        <ecNumber evidence="2">3.2.1.143</ecNumber>
    </recommendedName>
    <alternativeName>
        <fullName evidence="5">ADP-ribose glycohydrolase ARH3</fullName>
    </alternativeName>
    <alternativeName>
        <fullName evidence="6">ADP-ribosylhydrolase 3</fullName>
    </alternativeName>
    <alternativeName>
        <fullName evidence="9">O-acetyl-ADP-ribose deacetylase ARH3</fullName>
    </alternativeName>
    <alternativeName>
        <fullName evidence="10">Poly(ADP-ribose) glycohydrolase ARH3</fullName>
    </alternativeName>
    <alternativeName>
        <fullName evidence="8">[Protein ADP-ribosylarginine] hydrolase-like protein 2</fullName>
    </alternativeName>
    <alternativeName>
        <fullName evidence="7">[Protein ADP-ribosylserine] hydrolase</fullName>
    </alternativeName>
</protein>
<feature type="binding site" evidence="12">
    <location>
        <position position="352"/>
    </location>
    <ligand>
        <name>Mg(2+)</name>
        <dbReference type="ChEBI" id="CHEBI:18420"/>
        <label>1</label>
    </ligand>
</feature>
<dbReference type="Proteomes" id="UP001215280">
    <property type="component" value="Unassembled WGS sequence"/>
</dbReference>
<comment type="cofactor">
    <cofactor evidence="12">
        <name>Mg(2+)</name>
        <dbReference type="ChEBI" id="CHEBI:18420"/>
    </cofactor>
    <text evidence="12">Binds 2 magnesium ions per subunit.</text>
</comment>
<dbReference type="PANTHER" id="PTHR16222:SF24">
    <property type="entry name" value="ADP-RIBOSYLHYDROLASE ARH3"/>
    <property type="match status" value="1"/>
</dbReference>
<reference evidence="13" key="1">
    <citation type="submission" date="2023-03" db="EMBL/GenBank/DDBJ databases">
        <title>Massive genome expansion in bonnet fungi (Mycena s.s.) driven by repeated elements and novel gene families across ecological guilds.</title>
        <authorList>
            <consortium name="Lawrence Berkeley National Laboratory"/>
            <person name="Harder C.B."/>
            <person name="Miyauchi S."/>
            <person name="Viragh M."/>
            <person name="Kuo A."/>
            <person name="Thoen E."/>
            <person name="Andreopoulos B."/>
            <person name="Lu D."/>
            <person name="Skrede I."/>
            <person name="Drula E."/>
            <person name="Henrissat B."/>
            <person name="Morin E."/>
            <person name="Kohler A."/>
            <person name="Barry K."/>
            <person name="LaButti K."/>
            <person name="Morin E."/>
            <person name="Salamov A."/>
            <person name="Lipzen A."/>
            <person name="Mereny Z."/>
            <person name="Hegedus B."/>
            <person name="Baldrian P."/>
            <person name="Stursova M."/>
            <person name="Weitz H."/>
            <person name="Taylor A."/>
            <person name="Grigoriev I.V."/>
            <person name="Nagy L.G."/>
            <person name="Martin F."/>
            <person name="Kauserud H."/>
        </authorList>
    </citation>
    <scope>NUCLEOTIDE SEQUENCE</scope>
    <source>
        <strain evidence="13">CBHHK188m</strain>
    </source>
</reference>
<dbReference type="EC" id="3.2.1.143" evidence="2"/>
<evidence type="ECO:0000256" key="8">
    <source>
        <dbReference type="ARBA" id="ARBA00042850"/>
    </source>
</evidence>
<comment type="similarity">
    <text evidence="1">Belongs to the ADP-ribosylglycohydrolase family.</text>
</comment>
<evidence type="ECO:0000256" key="9">
    <source>
        <dbReference type="ARBA" id="ARBA00043187"/>
    </source>
</evidence>
<keyword evidence="14" id="KW-1185">Reference proteome</keyword>
<dbReference type="Gene3D" id="1.10.4080.10">
    <property type="entry name" value="ADP-ribosylation/Crystallin J1"/>
    <property type="match status" value="1"/>
</dbReference>
<feature type="binding site" evidence="12">
    <location>
        <position position="70"/>
    </location>
    <ligand>
        <name>Mg(2+)</name>
        <dbReference type="ChEBI" id="CHEBI:18420"/>
        <label>1</label>
    </ligand>
</feature>
<feature type="binding site" evidence="12">
    <location>
        <position position="351"/>
    </location>
    <ligand>
        <name>Mg(2+)</name>
        <dbReference type="ChEBI" id="CHEBI:18420"/>
        <label>1</label>
    </ligand>
</feature>
<evidence type="ECO:0000256" key="11">
    <source>
        <dbReference type="ARBA" id="ARBA00049015"/>
    </source>
</evidence>
<evidence type="ECO:0000256" key="3">
    <source>
        <dbReference type="ARBA" id="ARBA00022801"/>
    </source>
</evidence>
<keyword evidence="12" id="KW-0460">Magnesium</keyword>
<evidence type="ECO:0000256" key="2">
    <source>
        <dbReference type="ARBA" id="ARBA00012255"/>
    </source>
</evidence>
<evidence type="ECO:0000256" key="4">
    <source>
        <dbReference type="ARBA" id="ARBA00041057"/>
    </source>
</evidence>
<proteinExistence type="inferred from homology"/>
<dbReference type="InterPro" id="IPR050792">
    <property type="entry name" value="ADP-ribosylglycohydrolase"/>
</dbReference>
<sequence>MASPTSAPLHTQHLVPAPASTKIRLALLATALCDALGAPAEFKPRFSFPFISLMKPNGNFSLGAGVWTDDTSMMLALARSLATYNASGGFDEADQLEAYLRWYQDGVLSAIGRCFDIGSTIRRALKIYKDALKASGALSPAETRRALARIARDLLGDGFGGNGSLMRVLPVGLAYSRDPAGAAAYARRSSATTHPNAVCAAACAAWTECIARLVRGADAREEQISKLDVLHPFAAYPWPADADALRVALAADVPLPAGVVDPAAIEAHYTAHHPLMRLRAAAHTEALAATPSAGDAEALAARTRALLPSAAALPSSGYVVHTLAAVLYAFLATRTFEAGALLAANMGDDADTVAAVYGGLAGVWYVAQEEEGADGEEGLFWSPRVRAWRNALVRRDLIEEVAGELVEFVERHAASSLSIIRARKSQFILQLNLLSASSTRGGLSISVHLYTTYCKNKRVW</sequence>
<feature type="binding site" evidence="12">
    <location>
        <position position="68"/>
    </location>
    <ligand>
        <name>Mg(2+)</name>
        <dbReference type="ChEBI" id="CHEBI:18420"/>
        <label>1</label>
    </ligand>
</feature>
<dbReference type="InterPro" id="IPR036705">
    <property type="entry name" value="Ribosyl_crysJ1_sf"/>
</dbReference>
<dbReference type="SUPFAM" id="SSF101478">
    <property type="entry name" value="ADP-ribosylglycohydrolase"/>
    <property type="match status" value="1"/>
</dbReference>
<dbReference type="InterPro" id="IPR005502">
    <property type="entry name" value="Ribosyl_crysJ1"/>
</dbReference>
<dbReference type="GO" id="GO:0046872">
    <property type="term" value="F:metal ion binding"/>
    <property type="evidence" value="ECO:0007669"/>
    <property type="project" value="UniProtKB-KW"/>
</dbReference>
<comment type="caution">
    <text evidence="13">The sequence shown here is derived from an EMBL/GenBank/DDBJ whole genome shotgun (WGS) entry which is preliminary data.</text>
</comment>
<keyword evidence="3" id="KW-0378">Hydrolase</keyword>
<feature type="binding site" evidence="12">
    <location>
        <position position="349"/>
    </location>
    <ligand>
        <name>Mg(2+)</name>
        <dbReference type="ChEBI" id="CHEBI:18420"/>
        <label>1</label>
    </ligand>
</feature>
<evidence type="ECO:0000256" key="6">
    <source>
        <dbReference type="ARBA" id="ARBA00042471"/>
    </source>
</evidence>
<evidence type="ECO:0000256" key="5">
    <source>
        <dbReference type="ARBA" id="ARBA00042398"/>
    </source>
</evidence>
<dbReference type="Pfam" id="PF03747">
    <property type="entry name" value="ADP_ribosyl_GH"/>
    <property type="match status" value="1"/>
</dbReference>
<evidence type="ECO:0000256" key="10">
    <source>
        <dbReference type="ARBA" id="ARBA00043193"/>
    </source>
</evidence>
<dbReference type="EMBL" id="JARJLG010000102">
    <property type="protein sequence ID" value="KAJ7745528.1"/>
    <property type="molecule type" value="Genomic_DNA"/>
</dbReference>
<feature type="binding site" evidence="12">
    <location>
        <position position="69"/>
    </location>
    <ligand>
        <name>Mg(2+)</name>
        <dbReference type="ChEBI" id="CHEBI:18420"/>
        <label>1</label>
    </ligand>
</feature>
<accession>A0AAD7INJ1</accession>
<evidence type="ECO:0000256" key="1">
    <source>
        <dbReference type="ARBA" id="ARBA00010702"/>
    </source>
</evidence>
<evidence type="ECO:0000256" key="7">
    <source>
        <dbReference type="ARBA" id="ARBA00042722"/>
    </source>
</evidence>
<gene>
    <name evidence="13" type="ORF">DFH07DRAFT_924598</name>
</gene>
<organism evidence="13 14">
    <name type="scientific">Mycena maculata</name>
    <dbReference type="NCBI Taxonomy" id="230809"/>
    <lineage>
        <taxon>Eukaryota</taxon>
        <taxon>Fungi</taxon>
        <taxon>Dikarya</taxon>
        <taxon>Basidiomycota</taxon>
        <taxon>Agaricomycotina</taxon>
        <taxon>Agaricomycetes</taxon>
        <taxon>Agaricomycetidae</taxon>
        <taxon>Agaricales</taxon>
        <taxon>Marasmiineae</taxon>
        <taxon>Mycenaceae</taxon>
        <taxon>Mycena</taxon>
    </lineage>
</organism>
<dbReference type="GO" id="GO:0004649">
    <property type="term" value="F:poly(ADP-ribose) glycohydrolase activity"/>
    <property type="evidence" value="ECO:0007669"/>
    <property type="project" value="UniProtKB-EC"/>
</dbReference>
<dbReference type="AlphaFoldDB" id="A0AAD7INJ1"/>
<evidence type="ECO:0000313" key="13">
    <source>
        <dbReference type="EMBL" id="KAJ7745528.1"/>
    </source>
</evidence>
<evidence type="ECO:0000256" key="12">
    <source>
        <dbReference type="PIRSR" id="PIRSR605502-1"/>
    </source>
</evidence>
<comment type="catalytic activity">
    <reaction evidence="11">
        <text>alpha-NAD(+) + H2O = ADP-D-ribose + nicotinamide + H(+)</text>
        <dbReference type="Rhea" id="RHEA:68792"/>
        <dbReference type="ChEBI" id="CHEBI:15377"/>
        <dbReference type="ChEBI" id="CHEBI:15378"/>
        <dbReference type="ChEBI" id="CHEBI:17154"/>
        <dbReference type="ChEBI" id="CHEBI:57967"/>
        <dbReference type="ChEBI" id="CHEBI:77017"/>
    </reaction>
</comment>